<dbReference type="EMBL" id="CACRXK020000042">
    <property type="protein sequence ID" value="CAB3977332.1"/>
    <property type="molecule type" value="Genomic_DNA"/>
</dbReference>
<dbReference type="GO" id="GO:0003824">
    <property type="term" value="F:catalytic activity"/>
    <property type="evidence" value="ECO:0007669"/>
    <property type="project" value="InterPro"/>
</dbReference>
<accession>A0A6S7FID0</accession>
<comment type="caution">
    <text evidence="2">The sequence shown here is derived from an EMBL/GenBank/DDBJ whole genome shotgun (WGS) entry which is preliminary data.</text>
</comment>
<dbReference type="SUPFAM" id="SSF56219">
    <property type="entry name" value="DNase I-like"/>
    <property type="match status" value="1"/>
</dbReference>
<dbReference type="Gene3D" id="3.60.10.10">
    <property type="entry name" value="Endonuclease/exonuclease/phosphatase"/>
    <property type="match status" value="1"/>
</dbReference>
<feature type="domain" description="Endonuclease/exonuclease/phosphatase" evidence="1">
    <location>
        <begin position="4"/>
        <end position="140"/>
    </location>
</feature>
<evidence type="ECO:0000313" key="3">
    <source>
        <dbReference type="Proteomes" id="UP001152795"/>
    </source>
</evidence>
<dbReference type="Proteomes" id="UP001152795">
    <property type="component" value="Unassembled WGS sequence"/>
</dbReference>
<sequence>MDLKRRLLFDFLKYEKFDIIFLQESLIATVEDCVKWNKESRLKGRLIIGGDFNCMLDLDKDKYGGNPVSGDTGALHLKKLIQRLDFVDIWRKQHPTDRQFTWQTKRGSIKCRLDRFYFSSSLVRDHDVETDIMIYPYSDHDLVRILLTVDKASSNVGPGVWKLNVSLLKVQEVREQIASFGDNWKDRKRDFDNVAEWWDSGKLRFKRLSP</sequence>
<dbReference type="Pfam" id="PF03372">
    <property type="entry name" value="Exo_endo_phos"/>
    <property type="match status" value="1"/>
</dbReference>
<reference evidence="2" key="1">
    <citation type="submission" date="2020-04" db="EMBL/GenBank/DDBJ databases">
        <authorList>
            <person name="Alioto T."/>
            <person name="Alioto T."/>
            <person name="Gomez Garrido J."/>
        </authorList>
    </citation>
    <scope>NUCLEOTIDE SEQUENCE</scope>
    <source>
        <strain evidence="2">A484AB</strain>
    </source>
</reference>
<keyword evidence="3" id="KW-1185">Reference proteome</keyword>
<dbReference type="InterPro" id="IPR005135">
    <property type="entry name" value="Endo/exonuclease/phosphatase"/>
</dbReference>
<dbReference type="AlphaFoldDB" id="A0A6S7FID0"/>
<protein>
    <recommendedName>
        <fullName evidence="1">Endonuclease/exonuclease/phosphatase domain-containing protein</fullName>
    </recommendedName>
</protein>
<evidence type="ECO:0000313" key="2">
    <source>
        <dbReference type="EMBL" id="CAB3977332.1"/>
    </source>
</evidence>
<gene>
    <name evidence="2" type="ORF">PACLA_8A008523</name>
</gene>
<evidence type="ECO:0000259" key="1">
    <source>
        <dbReference type="Pfam" id="PF03372"/>
    </source>
</evidence>
<dbReference type="InterPro" id="IPR036691">
    <property type="entry name" value="Endo/exonu/phosph_ase_sf"/>
</dbReference>
<dbReference type="OrthoDB" id="5974783at2759"/>
<proteinExistence type="predicted"/>
<organism evidence="2 3">
    <name type="scientific">Paramuricea clavata</name>
    <name type="common">Red gorgonian</name>
    <name type="synonym">Violescent sea-whip</name>
    <dbReference type="NCBI Taxonomy" id="317549"/>
    <lineage>
        <taxon>Eukaryota</taxon>
        <taxon>Metazoa</taxon>
        <taxon>Cnidaria</taxon>
        <taxon>Anthozoa</taxon>
        <taxon>Octocorallia</taxon>
        <taxon>Malacalcyonacea</taxon>
        <taxon>Plexauridae</taxon>
        <taxon>Paramuricea</taxon>
    </lineage>
</organism>
<name>A0A6S7FID0_PARCT</name>